<reference evidence="5" key="1">
    <citation type="submission" date="2021-02" db="EMBL/GenBank/DDBJ databases">
        <title>Strain Y2R2, a novel species of the genus Halomonas.</title>
        <authorList>
            <person name="Huang H."/>
        </authorList>
    </citation>
    <scope>NUCLEOTIDE SEQUENCE</scope>
    <source>
        <strain evidence="5">Y2R2</strain>
    </source>
</reference>
<dbReference type="PANTHER" id="PTHR43537">
    <property type="entry name" value="TRANSCRIPTIONAL REGULATOR, GNTR FAMILY"/>
    <property type="match status" value="1"/>
</dbReference>
<dbReference type="Pfam" id="PF00392">
    <property type="entry name" value="GntR"/>
    <property type="match status" value="1"/>
</dbReference>
<evidence type="ECO:0000256" key="1">
    <source>
        <dbReference type="ARBA" id="ARBA00023015"/>
    </source>
</evidence>
<sequence length="270" mass="29704">MDLPAAPPIAQLPVPAQECSASALAEVLAQAILSGHWQPGDTFPREIDLCAHFSASRNKVRNALAELSTAGLIERVAGRGTLVKDIIDWHLLAPQMSAWMTGLDSPHPSLMKAVFTFRLSAEPYISELAALNATAEDLARIEAAFIGMRDSAGVENLRQKHIEHDVAFHDAIYRASHHLVWRQMGLLLKPSIVALIQSAQHHTQDLSDSLERHQQLLEAIRLRQPAQARHATECLLERTAMDLEIDHNAPLPAVTLRAPSRPSQDSTRGH</sequence>
<feature type="domain" description="HTH gntR-type" evidence="4">
    <location>
        <begin position="18"/>
        <end position="86"/>
    </location>
</feature>
<dbReference type="InterPro" id="IPR036388">
    <property type="entry name" value="WH-like_DNA-bd_sf"/>
</dbReference>
<protein>
    <submittedName>
        <fullName evidence="5">FadR family transcriptional regulator</fullName>
    </submittedName>
</protein>
<keyword evidence="1" id="KW-0805">Transcription regulation</keyword>
<dbReference type="AlphaFoldDB" id="A0A5C1NC34"/>
<dbReference type="OrthoDB" id="9028214at2"/>
<dbReference type="Gene3D" id="1.20.120.530">
    <property type="entry name" value="GntR ligand-binding domain-like"/>
    <property type="match status" value="1"/>
</dbReference>
<dbReference type="Proteomes" id="UP000324285">
    <property type="component" value="Chromosome"/>
</dbReference>
<dbReference type="RefSeq" id="WP_149283167.1">
    <property type="nucleotide sequence ID" value="NZ_CP038437.2"/>
</dbReference>
<dbReference type="PROSITE" id="PS50949">
    <property type="entry name" value="HTH_GNTR"/>
    <property type="match status" value="1"/>
</dbReference>
<dbReference type="Gene3D" id="1.10.10.10">
    <property type="entry name" value="Winged helix-like DNA-binding domain superfamily/Winged helix DNA-binding domain"/>
    <property type="match status" value="1"/>
</dbReference>
<dbReference type="InterPro" id="IPR000524">
    <property type="entry name" value="Tscrpt_reg_HTH_GntR"/>
</dbReference>
<organism evidence="5 6">
    <name type="scientific">Halomonas binhaiensis</name>
    <dbReference type="NCBI Taxonomy" id="2562282"/>
    <lineage>
        <taxon>Bacteria</taxon>
        <taxon>Pseudomonadati</taxon>
        <taxon>Pseudomonadota</taxon>
        <taxon>Gammaproteobacteria</taxon>
        <taxon>Oceanospirillales</taxon>
        <taxon>Halomonadaceae</taxon>
        <taxon>Halomonas</taxon>
    </lineage>
</organism>
<dbReference type="GO" id="GO:0003700">
    <property type="term" value="F:DNA-binding transcription factor activity"/>
    <property type="evidence" value="ECO:0007669"/>
    <property type="project" value="InterPro"/>
</dbReference>
<evidence type="ECO:0000259" key="4">
    <source>
        <dbReference type="PROSITE" id="PS50949"/>
    </source>
</evidence>
<dbReference type="CDD" id="cd07377">
    <property type="entry name" value="WHTH_GntR"/>
    <property type="match status" value="1"/>
</dbReference>
<dbReference type="PANTHER" id="PTHR43537:SF44">
    <property type="entry name" value="GNTR FAMILY REGULATORY PROTEIN"/>
    <property type="match status" value="1"/>
</dbReference>
<evidence type="ECO:0000313" key="6">
    <source>
        <dbReference type="Proteomes" id="UP000324285"/>
    </source>
</evidence>
<dbReference type="SUPFAM" id="SSF48008">
    <property type="entry name" value="GntR ligand-binding domain-like"/>
    <property type="match status" value="1"/>
</dbReference>
<evidence type="ECO:0000313" key="5">
    <source>
        <dbReference type="EMBL" id="QEM80521.1"/>
    </source>
</evidence>
<dbReference type="SMART" id="SM00345">
    <property type="entry name" value="HTH_GNTR"/>
    <property type="match status" value="1"/>
</dbReference>
<name>A0A5C1NC34_9GAMM</name>
<dbReference type="SMART" id="SM00895">
    <property type="entry name" value="FCD"/>
    <property type="match status" value="1"/>
</dbReference>
<dbReference type="KEGG" id="hbh:E4T21_02315"/>
<keyword evidence="6" id="KW-1185">Reference proteome</keyword>
<evidence type="ECO:0000256" key="2">
    <source>
        <dbReference type="ARBA" id="ARBA00023125"/>
    </source>
</evidence>
<accession>A0A5C1NC34</accession>
<proteinExistence type="predicted"/>
<dbReference type="Pfam" id="PF07729">
    <property type="entry name" value="FCD"/>
    <property type="match status" value="1"/>
</dbReference>
<gene>
    <name evidence="5" type="ORF">E4T21_02315</name>
</gene>
<dbReference type="InterPro" id="IPR011711">
    <property type="entry name" value="GntR_C"/>
</dbReference>
<keyword evidence="2" id="KW-0238">DNA-binding</keyword>
<dbReference type="InterPro" id="IPR036390">
    <property type="entry name" value="WH_DNA-bd_sf"/>
</dbReference>
<dbReference type="SUPFAM" id="SSF46785">
    <property type="entry name" value="Winged helix' DNA-binding domain"/>
    <property type="match status" value="1"/>
</dbReference>
<keyword evidence="3" id="KW-0804">Transcription</keyword>
<dbReference type="InterPro" id="IPR008920">
    <property type="entry name" value="TF_FadR/GntR_C"/>
</dbReference>
<dbReference type="EMBL" id="CP038437">
    <property type="protein sequence ID" value="QEM80521.1"/>
    <property type="molecule type" value="Genomic_DNA"/>
</dbReference>
<evidence type="ECO:0000256" key="3">
    <source>
        <dbReference type="ARBA" id="ARBA00023163"/>
    </source>
</evidence>
<dbReference type="GO" id="GO:0003677">
    <property type="term" value="F:DNA binding"/>
    <property type="evidence" value="ECO:0007669"/>
    <property type="project" value="UniProtKB-KW"/>
</dbReference>